<dbReference type="KEGG" id="gak:X907_2714"/>
<name>A0A3T0ED61_9PROT</name>
<proteinExistence type="inferred from homology"/>
<evidence type="ECO:0000256" key="11">
    <source>
        <dbReference type="RuleBase" id="RU003357"/>
    </source>
</evidence>
<dbReference type="Pfam" id="PF07715">
    <property type="entry name" value="Plug"/>
    <property type="match status" value="1"/>
</dbReference>
<dbReference type="SUPFAM" id="SSF56935">
    <property type="entry name" value="Porins"/>
    <property type="match status" value="1"/>
</dbReference>
<sequence length="743" mass="79146">MRTLLLASTAVLALAANAAAENSSEADVNVETITIIGLKGDAREVAGSATLLPSEVLQVQDYTDISRVLRQVPGVNIQEEDGYGLRPNIGLRGTGLDRSANIVLMEDGILAAPAPYSAAAAYYSPYVGRMAGVEIVKGSSGVRYGPRTQGGSINFLSTPVPESWSGRLAIAAGEEEARRIHAYAGGMAEVSQGVRLGGLVEAYTDSADGFKTIDFNAGQSTGFDLTDFGARLRAEFDGAGVTHAVELRYQTSDETSDETYMGLTDADFAADPYRRYAASANDQINVDQSRWVLRYDAAFDNGLNFTVLGYRNEVARNWFKVEGVNAGAGRRSLGAVLSDPVTYSAEYAILTGQPGLVSADGAVISRNNNRSYLAEGVQAELVGDAALFGASHRWRVGVRAHRDSEDRFQNEVFYRMDNSQLVQTGAQAPGQHDNRISEAEALAIFVQDEISFGALTLVPGLRYERIEGTQTRWAGTDQTRTGATTVTSSTTDVFIPGLGVRYQLSDSVSLFGGVHRGFSPSSPSSSSDPEDAVNWEAGVRWSSGSAFVEAVGFFNDYSNLIGTCTASTGGGCTIGEQFDGGEVDVMGLELSAGIDLAALGGWSGVSVPVRGAYTWTDAEFQTAFQSGYGPWGNVQAGDQLPYLPEHQWFASIGLEQGRFGSQLAVTWNGERRTVAGQGAIPAAQFLDSYAVADLAVWYDLTEALRARVQVRNLTDEVYAASRSPAGLRPGAPRAVLFGLSANF</sequence>
<keyword evidence="2 9" id="KW-0813">Transport</keyword>
<dbReference type="PROSITE" id="PS52016">
    <property type="entry name" value="TONB_DEPENDENT_REC_3"/>
    <property type="match status" value="1"/>
</dbReference>
<reference evidence="12 13" key="1">
    <citation type="submission" date="2016-12" db="EMBL/GenBank/DDBJ databases">
        <title>The genome of dimorphic prosthecate Glycocaulis alkaliphilus 6b-8t, isolated from crude oil dictates its adaptability in petroleum environments.</title>
        <authorList>
            <person name="Wu X.-L."/>
            <person name="Geng S."/>
        </authorList>
    </citation>
    <scope>NUCLEOTIDE SEQUENCE [LARGE SCALE GENOMIC DNA]</scope>
    <source>
        <strain evidence="12 13">6B-8</strain>
    </source>
</reference>
<organism evidence="12 13">
    <name type="scientific">Glycocaulis alkaliphilus</name>
    <dbReference type="NCBI Taxonomy" id="1434191"/>
    <lineage>
        <taxon>Bacteria</taxon>
        <taxon>Pseudomonadati</taxon>
        <taxon>Pseudomonadota</taxon>
        <taxon>Alphaproteobacteria</taxon>
        <taxon>Maricaulales</taxon>
        <taxon>Maricaulaceae</taxon>
        <taxon>Glycocaulis</taxon>
    </lineage>
</organism>
<feature type="short sequence motif" description="TonB C-terminal box" evidence="10">
    <location>
        <begin position="726"/>
        <end position="743"/>
    </location>
</feature>
<evidence type="ECO:0000256" key="2">
    <source>
        <dbReference type="ARBA" id="ARBA00022448"/>
    </source>
</evidence>
<evidence type="ECO:0000256" key="9">
    <source>
        <dbReference type="PROSITE-ProRule" id="PRU01360"/>
    </source>
</evidence>
<dbReference type="EMBL" id="CP018911">
    <property type="protein sequence ID" value="AZU05224.1"/>
    <property type="molecule type" value="Genomic_DNA"/>
</dbReference>
<dbReference type="PANTHER" id="PTHR30442:SF0">
    <property type="entry name" value="FE(3+) DICITRATE TRANSPORT PROTEIN FECA"/>
    <property type="match status" value="1"/>
</dbReference>
<keyword evidence="8 9" id="KW-0998">Cell outer membrane</keyword>
<keyword evidence="4 9" id="KW-0812">Transmembrane</keyword>
<dbReference type="Gene3D" id="2.170.130.10">
    <property type="entry name" value="TonB-dependent receptor, plug domain"/>
    <property type="match status" value="1"/>
</dbReference>
<dbReference type="InterPro" id="IPR012910">
    <property type="entry name" value="Plug_dom"/>
</dbReference>
<keyword evidence="12" id="KW-0675">Receptor</keyword>
<dbReference type="PROSITE" id="PS01156">
    <property type="entry name" value="TONB_DEPENDENT_REC_2"/>
    <property type="match status" value="1"/>
</dbReference>
<keyword evidence="3 9" id="KW-1134">Transmembrane beta strand</keyword>
<dbReference type="Pfam" id="PF00593">
    <property type="entry name" value="TonB_dep_Rec_b-barrel"/>
    <property type="match status" value="1"/>
</dbReference>
<accession>A0A3T0ED61</accession>
<dbReference type="PANTHER" id="PTHR30442">
    <property type="entry name" value="IRON III DICITRATE TRANSPORT PROTEIN FECA"/>
    <property type="match status" value="1"/>
</dbReference>
<dbReference type="InterPro" id="IPR037066">
    <property type="entry name" value="Plug_dom_sf"/>
</dbReference>
<dbReference type="InterPro" id="IPR000531">
    <property type="entry name" value="Beta-barrel_TonB"/>
</dbReference>
<comment type="subcellular location">
    <subcellularLocation>
        <location evidence="1 9">Cell outer membrane</location>
        <topology evidence="1 9">Multi-pass membrane protein</topology>
    </subcellularLocation>
</comment>
<dbReference type="GO" id="GO:0009279">
    <property type="term" value="C:cell outer membrane"/>
    <property type="evidence" value="ECO:0007669"/>
    <property type="project" value="UniProtKB-SubCell"/>
</dbReference>
<keyword evidence="13" id="KW-1185">Reference proteome</keyword>
<evidence type="ECO:0000313" key="13">
    <source>
        <dbReference type="Proteomes" id="UP000286954"/>
    </source>
</evidence>
<evidence type="ECO:0000256" key="8">
    <source>
        <dbReference type="ARBA" id="ARBA00023237"/>
    </source>
</evidence>
<dbReference type="Gene3D" id="2.40.170.20">
    <property type="entry name" value="TonB-dependent receptor, beta-barrel domain"/>
    <property type="match status" value="1"/>
</dbReference>
<evidence type="ECO:0000256" key="6">
    <source>
        <dbReference type="ARBA" id="ARBA00023077"/>
    </source>
</evidence>
<evidence type="ECO:0000256" key="7">
    <source>
        <dbReference type="ARBA" id="ARBA00023136"/>
    </source>
</evidence>
<evidence type="ECO:0000256" key="3">
    <source>
        <dbReference type="ARBA" id="ARBA00022452"/>
    </source>
</evidence>
<evidence type="ECO:0000256" key="1">
    <source>
        <dbReference type="ARBA" id="ARBA00004571"/>
    </source>
</evidence>
<evidence type="ECO:0000256" key="10">
    <source>
        <dbReference type="PROSITE-ProRule" id="PRU10144"/>
    </source>
</evidence>
<dbReference type="InterPro" id="IPR039426">
    <property type="entry name" value="TonB-dep_rcpt-like"/>
</dbReference>
<keyword evidence="7 9" id="KW-0472">Membrane</keyword>
<dbReference type="InterPro" id="IPR036942">
    <property type="entry name" value="Beta-barrel_TonB_sf"/>
</dbReference>
<dbReference type="AlphaFoldDB" id="A0A3T0ED61"/>
<evidence type="ECO:0000256" key="5">
    <source>
        <dbReference type="ARBA" id="ARBA00022729"/>
    </source>
</evidence>
<dbReference type="Proteomes" id="UP000286954">
    <property type="component" value="Chromosome"/>
</dbReference>
<dbReference type="OrthoDB" id="9760333at2"/>
<comment type="similarity">
    <text evidence="9 11">Belongs to the TonB-dependent receptor family.</text>
</comment>
<dbReference type="GO" id="GO:0033214">
    <property type="term" value="P:siderophore-iron import into cell"/>
    <property type="evidence" value="ECO:0007669"/>
    <property type="project" value="TreeGrafter"/>
</dbReference>
<evidence type="ECO:0000256" key="4">
    <source>
        <dbReference type="ARBA" id="ARBA00022692"/>
    </source>
</evidence>
<dbReference type="RefSeq" id="WP_127568824.1">
    <property type="nucleotide sequence ID" value="NZ_BMFB01000004.1"/>
</dbReference>
<keyword evidence="5" id="KW-0732">Signal</keyword>
<dbReference type="InterPro" id="IPR010917">
    <property type="entry name" value="TonB_rcpt_CS"/>
</dbReference>
<keyword evidence="6 11" id="KW-0798">TonB box</keyword>
<protein>
    <submittedName>
        <fullName evidence="12">TonB-dependent receptor</fullName>
    </submittedName>
</protein>
<evidence type="ECO:0000313" key="12">
    <source>
        <dbReference type="EMBL" id="AZU05224.1"/>
    </source>
</evidence>
<gene>
    <name evidence="12" type="ORF">X907_2714</name>
</gene>